<evidence type="ECO:0000259" key="6">
    <source>
        <dbReference type="PROSITE" id="PS50043"/>
    </source>
</evidence>
<dbReference type="InterPro" id="IPR011006">
    <property type="entry name" value="CheY-like_superfamily"/>
</dbReference>
<organism evidence="8 9">
    <name type="scientific">Carboxydichorda subterranea</name>
    <dbReference type="NCBI Taxonomy" id="3109565"/>
    <lineage>
        <taxon>Bacteria</taxon>
        <taxon>Bacillati</taxon>
        <taxon>Bacillota</taxon>
        <taxon>Limnochordia</taxon>
        <taxon>Limnochordales</taxon>
        <taxon>Geochordaceae</taxon>
        <taxon>Carboxydichorda</taxon>
    </lineage>
</organism>
<dbReference type="PRINTS" id="PR00038">
    <property type="entry name" value="HTHLUXR"/>
</dbReference>
<gene>
    <name evidence="8" type="ORF">U7230_03640</name>
</gene>
<evidence type="ECO:0000313" key="9">
    <source>
        <dbReference type="Proteomes" id="UP001332192"/>
    </source>
</evidence>
<feature type="domain" description="Response regulatory" evidence="7">
    <location>
        <begin position="12"/>
        <end position="148"/>
    </location>
</feature>
<dbReference type="InterPro" id="IPR000792">
    <property type="entry name" value="Tscrpt_reg_LuxR_C"/>
</dbReference>
<dbReference type="SMART" id="SM00421">
    <property type="entry name" value="HTH_LUXR"/>
    <property type="match status" value="1"/>
</dbReference>
<keyword evidence="4" id="KW-0804">Transcription</keyword>
<evidence type="ECO:0000256" key="2">
    <source>
        <dbReference type="ARBA" id="ARBA00023015"/>
    </source>
</evidence>
<dbReference type="InterPro" id="IPR016032">
    <property type="entry name" value="Sig_transdc_resp-reg_C-effctor"/>
</dbReference>
<dbReference type="SUPFAM" id="SSF52172">
    <property type="entry name" value="CheY-like"/>
    <property type="match status" value="1"/>
</dbReference>
<evidence type="ECO:0000256" key="3">
    <source>
        <dbReference type="ARBA" id="ARBA00023125"/>
    </source>
</evidence>
<evidence type="ECO:0000256" key="4">
    <source>
        <dbReference type="ARBA" id="ARBA00023163"/>
    </source>
</evidence>
<feature type="modified residue" description="4-aspartylphosphate" evidence="5">
    <location>
        <position position="63"/>
    </location>
</feature>
<dbReference type="SUPFAM" id="SSF46894">
    <property type="entry name" value="C-terminal effector domain of the bipartite response regulators"/>
    <property type="match status" value="1"/>
</dbReference>
<dbReference type="PROSITE" id="PS50043">
    <property type="entry name" value="HTH_LUXR_2"/>
    <property type="match status" value="1"/>
</dbReference>
<dbReference type="SMART" id="SM00448">
    <property type="entry name" value="REC"/>
    <property type="match status" value="1"/>
</dbReference>
<keyword evidence="9" id="KW-1185">Reference proteome</keyword>
<evidence type="ECO:0000256" key="5">
    <source>
        <dbReference type="PROSITE-ProRule" id="PRU00169"/>
    </source>
</evidence>
<dbReference type="Pfam" id="PF00072">
    <property type="entry name" value="Response_reg"/>
    <property type="match status" value="1"/>
</dbReference>
<dbReference type="Gene3D" id="3.40.50.2300">
    <property type="match status" value="1"/>
</dbReference>
<accession>A0ABZ1BZS2</accession>
<dbReference type="PANTHER" id="PTHR43214:SF43">
    <property type="entry name" value="TWO-COMPONENT RESPONSE REGULATOR"/>
    <property type="match status" value="1"/>
</dbReference>
<keyword evidence="2" id="KW-0805">Transcription regulation</keyword>
<reference evidence="8 9" key="1">
    <citation type="journal article" date="2024" name="Front. Microbiol.">
        <title>Novel thermophilic genera Geochorda gen. nov. and Carboxydochorda gen. nov. from the deep terrestrial subsurface reveal the ecophysiological diversity in the class Limnochordia.</title>
        <authorList>
            <person name="Karnachuk O.V."/>
            <person name="Lukina A.P."/>
            <person name="Avakyan M.R."/>
            <person name="Kadnikov V.V."/>
            <person name="Begmatov S."/>
            <person name="Beletsky A.V."/>
            <person name="Vlasova K.G."/>
            <person name="Novikov A.A."/>
            <person name="Shcherbakova V.A."/>
            <person name="Mardanov A.V."/>
            <person name="Ravin N.V."/>
        </authorList>
    </citation>
    <scope>NUCLEOTIDE SEQUENCE [LARGE SCALE GENOMIC DNA]</scope>
    <source>
        <strain evidence="8 9">L945</strain>
    </source>
</reference>
<dbReference type="PROSITE" id="PS00622">
    <property type="entry name" value="HTH_LUXR_1"/>
    <property type="match status" value="1"/>
</dbReference>
<dbReference type="InterPro" id="IPR001789">
    <property type="entry name" value="Sig_transdc_resp-reg_receiver"/>
</dbReference>
<evidence type="ECO:0000313" key="8">
    <source>
        <dbReference type="EMBL" id="WRP18108.1"/>
    </source>
</evidence>
<dbReference type="CDD" id="cd17535">
    <property type="entry name" value="REC_NarL-like"/>
    <property type="match status" value="1"/>
</dbReference>
<proteinExistence type="predicted"/>
<dbReference type="CDD" id="cd06170">
    <property type="entry name" value="LuxR_C_like"/>
    <property type="match status" value="1"/>
</dbReference>
<evidence type="ECO:0000256" key="1">
    <source>
        <dbReference type="ARBA" id="ARBA00022553"/>
    </source>
</evidence>
<dbReference type="PANTHER" id="PTHR43214">
    <property type="entry name" value="TWO-COMPONENT RESPONSE REGULATOR"/>
    <property type="match status" value="1"/>
</dbReference>
<evidence type="ECO:0000259" key="7">
    <source>
        <dbReference type="PROSITE" id="PS50110"/>
    </source>
</evidence>
<name>A0ABZ1BZS2_9FIRM</name>
<protein>
    <submittedName>
        <fullName evidence="8">Response regulator transcription factor</fullName>
    </submittedName>
</protein>
<dbReference type="InterPro" id="IPR058245">
    <property type="entry name" value="NreC/VraR/RcsB-like_REC"/>
</dbReference>
<dbReference type="PROSITE" id="PS50110">
    <property type="entry name" value="RESPONSE_REGULATORY"/>
    <property type="match status" value="1"/>
</dbReference>
<feature type="domain" description="HTH luxR-type" evidence="6">
    <location>
        <begin position="171"/>
        <end position="236"/>
    </location>
</feature>
<dbReference type="Pfam" id="PF00196">
    <property type="entry name" value="GerE"/>
    <property type="match status" value="1"/>
</dbReference>
<dbReference type="EMBL" id="CP141615">
    <property type="protein sequence ID" value="WRP18108.1"/>
    <property type="molecule type" value="Genomic_DNA"/>
</dbReference>
<dbReference type="RefSeq" id="WP_324717379.1">
    <property type="nucleotide sequence ID" value="NZ_CP141615.1"/>
</dbReference>
<dbReference type="Proteomes" id="UP001332192">
    <property type="component" value="Chromosome"/>
</dbReference>
<sequence>MAESHAPGRRIRVLLADDHGVVRTGIQMYLATHPQIEVVGEAATAQETVSLALKYLPDVVLVDLVMPLGTAPVPSSRSLDEAPGPAWGTHGIEAIRRLKRELPSVRCLALTSFSDEDKLLPALEAGAAGYLLKDVSPDELARAILAVAAGDIYLSSTVAGTVVRQLTRPKTPSPLDRLTPRERDVLRCLAEGQSNAEIAGKLVISEATVKSHVTRILRKLGVADRTQAALLAAREGLGAMGPVRPARGR</sequence>
<dbReference type="InterPro" id="IPR039420">
    <property type="entry name" value="WalR-like"/>
</dbReference>
<keyword evidence="1 5" id="KW-0597">Phosphoprotein</keyword>
<keyword evidence="3" id="KW-0238">DNA-binding</keyword>